<comment type="caution">
    <text evidence="9">The sequence shown here is derived from an EMBL/GenBank/DDBJ whole genome shotgun (WGS) entry which is preliminary data.</text>
</comment>
<evidence type="ECO:0000256" key="2">
    <source>
        <dbReference type="ARBA" id="ARBA00008896"/>
    </source>
</evidence>
<dbReference type="NCBIfam" id="NF002032">
    <property type="entry name" value="PRK00856.1"/>
    <property type="match status" value="1"/>
</dbReference>
<evidence type="ECO:0000313" key="10">
    <source>
        <dbReference type="Proteomes" id="UP000727907"/>
    </source>
</evidence>
<comment type="pathway">
    <text evidence="1 6">Pyrimidine metabolism; UMP biosynthesis via de novo pathway; (S)-dihydroorotate from bicarbonate: step 2/3.</text>
</comment>
<dbReference type="InterPro" id="IPR006130">
    <property type="entry name" value="Asp/Orn_carbamoylTrfase"/>
</dbReference>
<keyword evidence="6 9" id="KW-0808">Transferase</keyword>
<name>A0ABS6IMV4_9HYPH</name>
<comment type="function">
    <text evidence="4 6">Catalyzes the condensation of carbamoyl phosphate and aspartate to form carbamoyl aspartate and inorganic phosphate, the committed step in the de novo pyrimidine nucleotide biosynthesis pathway.</text>
</comment>
<dbReference type="NCBIfam" id="TIGR00670">
    <property type="entry name" value="asp_carb_tr"/>
    <property type="match status" value="1"/>
</dbReference>
<dbReference type="Pfam" id="PF02729">
    <property type="entry name" value="OTCace_N"/>
    <property type="match status" value="1"/>
</dbReference>
<reference evidence="9 10" key="1">
    <citation type="submission" date="2021-06" db="EMBL/GenBank/DDBJ databases">
        <authorList>
            <person name="Lee D.H."/>
        </authorList>
    </citation>
    <scope>NUCLEOTIDE SEQUENCE [LARGE SCALE GENOMIC DNA]</scope>
    <source>
        <strain evidence="9 10">MMS21-HV4-11</strain>
    </source>
</reference>
<evidence type="ECO:0000256" key="3">
    <source>
        <dbReference type="ARBA" id="ARBA00022975"/>
    </source>
</evidence>
<dbReference type="GO" id="GO:0004070">
    <property type="term" value="F:aspartate carbamoyltransferase activity"/>
    <property type="evidence" value="ECO:0007669"/>
    <property type="project" value="UniProtKB-EC"/>
</dbReference>
<comment type="subunit">
    <text evidence="6">Heterododecamer (2C3:3R2) of six catalytic PyrB chains organized as two trimers (C3), and six regulatory PyrI chains organized as three dimers (R2).</text>
</comment>
<dbReference type="InterPro" id="IPR002082">
    <property type="entry name" value="Asp_carbamoyltransf"/>
</dbReference>
<proteinExistence type="inferred from homology"/>
<feature type="binding site" evidence="6">
    <location>
        <position position="142"/>
    </location>
    <ligand>
        <name>carbamoyl phosphate</name>
        <dbReference type="ChEBI" id="CHEBI:58228"/>
    </ligand>
</feature>
<evidence type="ECO:0000259" key="8">
    <source>
        <dbReference type="Pfam" id="PF02729"/>
    </source>
</evidence>
<comment type="similarity">
    <text evidence="2 6">Belongs to the aspartate/ornithine carbamoyltransferase superfamily. ATCase family.</text>
</comment>
<accession>A0ABS6IMV4</accession>
<feature type="binding site" evidence="6">
    <location>
        <position position="92"/>
    </location>
    <ligand>
        <name>L-aspartate</name>
        <dbReference type="ChEBI" id="CHEBI:29991"/>
    </ligand>
</feature>
<keyword evidence="10" id="KW-1185">Reference proteome</keyword>
<dbReference type="InterPro" id="IPR006131">
    <property type="entry name" value="Asp_carbamoyltransf_Asp/Orn-bd"/>
</dbReference>
<feature type="binding site" evidence="6">
    <location>
        <position position="175"/>
    </location>
    <ligand>
        <name>L-aspartate</name>
        <dbReference type="ChEBI" id="CHEBI:29991"/>
    </ligand>
</feature>
<evidence type="ECO:0000256" key="1">
    <source>
        <dbReference type="ARBA" id="ARBA00004852"/>
    </source>
</evidence>
<organism evidence="9 10">
    <name type="scientific">Reyranella humidisoli</name>
    <dbReference type="NCBI Taxonomy" id="2849149"/>
    <lineage>
        <taxon>Bacteria</taxon>
        <taxon>Pseudomonadati</taxon>
        <taxon>Pseudomonadota</taxon>
        <taxon>Alphaproteobacteria</taxon>
        <taxon>Hyphomicrobiales</taxon>
        <taxon>Reyranellaceae</taxon>
        <taxon>Reyranella</taxon>
    </lineage>
</organism>
<keyword evidence="3 6" id="KW-0665">Pyrimidine biosynthesis</keyword>
<evidence type="ECO:0000256" key="5">
    <source>
        <dbReference type="ARBA" id="ARBA00048859"/>
    </source>
</evidence>
<evidence type="ECO:0000256" key="4">
    <source>
        <dbReference type="ARBA" id="ARBA00043884"/>
    </source>
</evidence>
<dbReference type="HAMAP" id="MF_00001">
    <property type="entry name" value="Asp_carb_tr"/>
    <property type="match status" value="1"/>
</dbReference>
<feature type="domain" description="Aspartate/ornithine carbamoyltransferase Asp/Orn-binding" evidence="7">
    <location>
        <begin position="162"/>
        <end position="308"/>
    </location>
</feature>
<protein>
    <recommendedName>
        <fullName evidence="6">Aspartate carbamoyltransferase</fullName>
        <ecNumber evidence="6">2.1.3.2</ecNumber>
    </recommendedName>
    <alternativeName>
        <fullName evidence="6">Aspartate transcarbamylase</fullName>
        <shortName evidence="6">ATCase</shortName>
    </alternativeName>
</protein>
<evidence type="ECO:0000259" key="7">
    <source>
        <dbReference type="Pfam" id="PF00185"/>
    </source>
</evidence>
<feature type="binding site" evidence="6">
    <location>
        <position position="145"/>
    </location>
    <ligand>
        <name>carbamoyl phosphate</name>
        <dbReference type="ChEBI" id="CHEBI:58228"/>
    </ligand>
</feature>
<dbReference type="EMBL" id="JAHOPB010000001">
    <property type="protein sequence ID" value="MBU8875623.1"/>
    <property type="molecule type" value="Genomic_DNA"/>
</dbReference>
<feature type="binding site" evidence="6">
    <location>
        <position position="114"/>
    </location>
    <ligand>
        <name>carbamoyl phosphate</name>
        <dbReference type="ChEBI" id="CHEBI:58228"/>
    </ligand>
</feature>
<sequence length="321" mass="35383">MTSNRVGVPRLPHLLGIEGLSPETISGLLDLSETYIDQNRSVAKRRDMLAGRTIINLFFENSTRTRTSFEVAAKRLGADVINMDVATSSVRKGETLLDTAMTLNAMRPDAIVVRHHESGAVNLLAQKVNCAVINAGDGQHEHPTQALLDAVTIRRRRGSLEGLLVAICGDIMHSRVARSNIHLLQIMGARVRVVGPPTLMPTDVHKMGVEVHYSMKTGLKDVDIVMMLRLQTERMQGSFVPSISEYFHFFGLDRVKLQYAKPDALIMHPGPMNRGVEIDSEVADDLDRSVIHEQVEMGVTVRMACLDALIGGNRNQFGAET</sequence>
<feature type="domain" description="Aspartate/ornithine carbamoyltransferase carbamoyl-P binding" evidence="8">
    <location>
        <begin position="13"/>
        <end position="154"/>
    </location>
</feature>
<evidence type="ECO:0000313" key="9">
    <source>
        <dbReference type="EMBL" id="MBU8875623.1"/>
    </source>
</evidence>
<dbReference type="Proteomes" id="UP000727907">
    <property type="component" value="Unassembled WGS sequence"/>
</dbReference>
<evidence type="ECO:0000256" key="6">
    <source>
        <dbReference type="HAMAP-Rule" id="MF_00001"/>
    </source>
</evidence>
<feature type="binding site" evidence="6">
    <location>
        <position position="271"/>
    </location>
    <ligand>
        <name>carbamoyl phosphate</name>
        <dbReference type="ChEBI" id="CHEBI:58228"/>
    </ligand>
</feature>
<feature type="binding site" evidence="6">
    <location>
        <position position="65"/>
    </location>
    <ligand>
        <name>carbamoyl phosphate</name>
        <dbReference type="ChEBI" id="CHEBI:58228"/>
    </ligand>
</feature>
<feature type="binding site" evidence="6">
    <location>
        <position position="229"/>
    </location>
    <ligand>
        <name>L-aspartate</name>
        <dbReference type="ChEBI" id="CHEBI:29991"/>
    </ligand>
</feature>
<feature type="binding site" evidence="6">
    <location>
        <position position="270"/>
    </location>
    <ligand>
        <name>carbamoyl phosphate</name>
        <dbReference type="ChEBI" id="CHEBI:58228"/>
    </ligand>
</feature>
<dbReference type="InterPro" id="IPR006132">
    <property type="entry name" value="Asp/Orn_carbamoyltranf_P-bd"/>
</dbReference>
<dbReference type="PANTHER" id="PTHR45753">
    <property type="entry name" value="ORNITHINE CARBAMOYLTRANSFERASE, MITOCHONDRIAL"/>
    <property type="match status" value="1"/>
</dbReference>
<comment type="catalytic activity">
    <reaction evidence="5 6">
        <text>carbamoyl phosphate + L-aspartate = N-carbamoyl-L-aspartate + phosphate + H(+)</text>
        <dbReference type="Rhea" id="RHEA:20013"/>
        <dbReference type="ChEBI" id="CHEBI:15378"/>
        <dbReference type="ChEBI" id="CHEBI:29991"/>
        <dbReference type="ChEBI" id="CHEBI:32814"/>
        <dbReference type="ChEBI" id="CHEBI:43474"/>
        <dbReference type="ChEBI" id="CHEBI:58228"/>
        <dbReference type="EC" id="2.1.3.2"/>
    </reaction>
</comment>
<dbReference type="PANTHER" id="PTHR45753:SF6">
    <property type="entry name" value="ASPARTATE CARBAMOYLTRANSFERASE"/>
    <property type="match status" value="1"/>
</dbReference>
<dbReference type="PROSITE" id="PS00097">
    <property type="entry name" value="CARBAMOYLTRANSFERASE"/>
    <property type="match status" value="1"/>
</dbReference>
<dbReference type="EC" id="2.1.3.2" evidence="6"/>
<feature type="binding site" evidence="6">
    <location>
        <position position="64"/>
    </location>
    <ligand>
        <name>carbamoyl phosphate</name>
        <dbReference type="ChEBI" id="CHEBI:58228"/>
    </ligand>
</feature>
<gene>
    <name evidence="6" type="primary">pyrB</name>
    <name evidence="9" type="ORF">KQ910_17750</name>
</gene>
<dbReference type="Pfam" id="PF00185">
    <property type="entry name" value="OTCace"/>
    <property type="match status" value="1"/>
</dbReference>